<evidence type="ECO:0000256" key="2">
    <source>
        <dbReference type="SAM" id="MobiDB-lite"/>
    </source>
</evidence>
<dbReference type="Proteomes" id="UP001320544">
    <property type="component" value="Chromosome"/>
</dbReference>
<feature type="region of interest" description="Disordered" evidence="2">
    <location>
        <begin position="180"/>
        <end position="199"/>
    </location>
</feature>
<accession>A0ABM7WGB7</accession>
<protein>
    <recommendedName>
        <fullName evidence="3">HTH tetR-type domain-containing protein</fullName>
    </recommendedName>
</protein>
<reference evidence="4 5" key="1">
    <citation type="submission" date="2022-01" db="EMBL/GenBank/DDBJ databases">
        <title>Novel bile acid biosynthetic pathways are enriched in the microbiome of centenarians.</title>
        <authorList>
            <person name="Sato Y."/>
            <person name="Atarashi K."/>
            <person name="Plichta R.D."/>
            <person name="Arai Y."/>
            <person name="Sasajima S."/>
            <person name="Kearney M.S."/>
            <person name="Suda W."/>
            <person name="Takeshita K."/>
            <person name="Sasaki T."/>
            <person name="Okamoto S."/>
            <person name="Skelly N.A."/>
            <person name="Okamura Y."/>
            <person name="Vlamakis H."/>
            <person name="Li Y."/>
            <person name="Tanoue T."/>
            <person name="Takei H."/>
            <person name="Nittono H."/>
            <person name="Narushima S."/>
            <person name="Irie J."/>
            <person name="Itoh H."/>
            <person name="Moriya K."/>
            <person name="Sugiura Y."/>
            <person name="Suematsu M."/>
            <person name="Moritoki N."/>
            <person name="Shibata S."/>
            <person name="Littman R.D."/>
            <person name="Fischbach A.M."/>
            <person name="Uwamino Y."/>
            <person name="Inoue T."/>
            <person name="Honda A."/>
            <person name="Hattori M."/>
            <person name="Murai T."/>
            <person name="Xavier J.R."/>
            <person name="Hirose N."/>
            <person name="Honda K."/>
        </authorList>
    </citation>
    <scope>NUCLEOTIDE SEQUENCE [LARGE SCALE GENOMIC DNA]</scope>
    <source>
        <strain evidence="4 5">CE91-St30</strain>
    </source>
</reference>
<evidence type="ECO:0000256" key="1">
    <source>
        <dbReference type="ARBA" id="ARBA00023125"/>
    </source>
</evidence>
<name>A0ABM7WGB7_9ACTN</name>
<evidence type="ECO:0000259" key="3">
    <source>
        <dbReference type="Pfam" id="PF00440"/>
    </source>
</evidence>
<dbReference type="InterPro" id="IPR001647">
    <property type="entry name" value="HTH_TetR"/>
</dbReference>
<dbReference type="Pfam" id="PF00440">
    <property type="entry name" value="TetR_N"/>
    <property type="match status" value="1"/>
</dbReference>
<feature type="domain" description="HTH tetR-type" evidence="3">
    <location>
        <begin position="27"/>
        <end position="62"/>
    </location>
</feature>
<sequence length="199" mass="22751">MRIGERDEGVASGREMCMHITTCMNDLLENESIESLSVKAICEAADISRTTFYNHFCDKYACYQWHLDHLYEDILSQAGRTCTFREANCRMLSEVKRLKHLYVAAAKLSSSQSLALFAQGRRERDLTETLVYHRGIAISDRISFQIRALVAMEVTYVLRWFKEGMPLSVDEMADGLDEIVPPRPESGLEYLPEKLAEAE</sequence>
<dbReference type="InterPro" id="IPR009057">
    <property type="entry name" value="Homeodomain-like_sf"/>
</dbReference>
<dbReference type="Gene3D" id="1.10.357.10">
    <property type="entry name" value="Tetracycline Repressor, domain 2"/>
    <property type="match status" value="1"/>
</dbReference>
<dbReference type="SUPFAM" id="SSF46689">
    <property type="entry name" value="Homeodomain-like"/>
    <property type="match status" value="1"/>
</dbReference>
<evidence type="ECO:0000313" key="4">
    <source>
        <dbReference type="EMBL" id="BDE95228.1"/>
    </source>
</evidence>
<keyword evidence="5" id="KW-1185">Reference proteome</keyword>
<dbReference type="EMBL" id="AP025564">
    <property type="protein sequence ID" value="BDE95228.1"/>
    <property type="molecule type" value="Genomic_DNA"/>
</dbReference>
<organism evidence="4 5">
    <name type="scientific">Raoultibacter timonensis</name>
    <dbReference type="NCBI Taxonomy" id="1907662"/>
    <lineage>
        <taxon>Bacteria</taxon>
        <taxon>Bacillati</taxon>
        <taxon>Actinomycetota</taxon>
        <taxon>Coriobacteriia</taxon>
        <taxon>Eggerthellales</taxon>
        <taxon>Eggerthellaceae</taxon>
        <taxon>Raoultibacter</taxon>
    </lineage>
</organism>
<keyword evidence="1" id="KW-0238">DNA-binding</keyword>
<gene>
    <name evidence="4" type="ORF">CE91St30_05610</name>
</gene>
<evidence type="ECO:0000313" key="5">
    <source>
        <dbReference type="Proteomes" id="UP001320544"/>
    </source>
</evidence>
<proteinExistence type="predicted"/>